<dbReference type="PROSITE" id="PS00859">
    <property type="entry name" value="GTP_CYCLOHYDROL_1_1"/>
    <property type="match status" value="1"/>
</dbReference>
<evidence type="ECO:0000256" key="16">
    <source>
        <dbReference type="ARBA" id="ARBA00023242"/>
    </source>
</evidence>
<dbReference type="GO" id="GO:0003924">
    <property type="term" value="F:GTPase activity"/>
    <property type="evidence" value="ECO:0007669"/>
    <property type="project" value="Ensembl"/>
</dbReference>
<reference evidence="20" key="3">
    <citation type="submission" date="2025-09" db="UniProtKB">
        <authorList>
            <consortium name="Ensembl"/>
        </authorList>
    </citation>
    <scope>IDENTIFICATION</scope>
    <source>
        <strain evidence="20">Glennie</strain>
    </source>
</reference>
<dbReference type="CDD" id="cd00642">
    <property type="entry name" value="GTP_cyclohydro1"/>
    <property type="match status" value="1"/>
</dbReference>
<evidence type="ECO:0000256" key="15">
    <source>
        <dbReference type="ARBA" id="ARBA00023134"/>
    </source>
</evidence>
<accession>A0A6I8NQ73</accession>
<dbReference type="PANTHER" id="PTHR11109:SF11">
    <property type="entry name" value="GTP CYCLOHYDROLASE 1"/>
    <property type="match status" value="1"/>
</dbReference>
<keyword evidence="11" id="KW-0547">Nucleotide-binding</keyword>
<keyword evidence="16" id="KW-0539">Nucleus</keyword>
<keyword evidence="15" id="KW-0342">GTP-binding</keyword>
<dbReference type="GO" id="GO:0003934">
    <property type="term" value="F:GTP cyclohydrolase I activity"/>
    <property type="evidence" value="ECO:0000318"/>
    <property type="project" value="GO_Central"/>
</dbReference>
<feature type="compositionally biased region" description="Pro residues" evidence="18">
    <location>
        <begin position="1"/>
        <end position="17"/>
    </location>
</feature>
<keyword evidence="8" id="KW-0963">Cytoplasm</keyword>
<dbReference type="NCBIfam" id="NF006826">
    <property type="entry name" value="PRK09347.1-3"/>
    <property type="match status" value="1"/>
</dbReference>
<evidence type="ECO:0000256" key="7">
    <source>
        <dbReference type="ARBA" id="ARBA00017272"/>
    </source>
</evidence>
<dbReference type="NCBIfam" id="TIGR00063">
    <property type="entry name" value="folE"/>
    <property type="match status" value="1"/>
</dbReference>
<sequence>TWGTPARPPRSAPPPRDPSGLVPPRTPCGGPGPRPCAMERGRGRSVQHNGVGEGPGRAEGPEPGGPGLAAAYDSVLRCLGEDPNRQGLLGTPSRAAAAMRFFTKGYRETIADVLNDAIFDEDHDEMVIVKDIDMFSICEHHLVPFIGKVHIGYLPNKQVLGLSKLARIVEIYSRRLQVQERLTKQIAVAITEALKPAGVGVVVEATHMCMVMRGVQKMNSKTVTSTMLGVFREDPKTREEFLTLIRS</sequence>
<dbReference type="SUPFAM" id="SSF55620">
    <property type="entry name" value="Tetrahydrobiopterin biosynthesis enzymes-like"/>
    <property type="match status" value="1"/>
</dbReference>
<evidence type="ECO:0000256" key="6">
    <source>
        <dbReference type="ARBA" id="ARBA00012715"/>
    </source>
</evidence>
<evidence type="ECO:0000313" key="20">
    <source>
        <dbReference type="Ensembl" id="ENSOANP00000043227.1"/>
    </source>
</evidence>
<dbReference type="HAMAP" id="MF_00223">
    <property type="entry name" value="FolE"/>
    <property type="match status" value="1"/>
</dbReference>
<reference evidence="20" key="2">
    <citation type="submission" date="2025-08" db="UniProtKB">
        <authorList>
            <consortium name="Ensembl"/>
        </authorList>
    </citation>
    <scope>IDENTIFICATION</scope>
    <source>
        <strain evidence="20">Glennie</strain>
    </source>
</reference>
<name>A0A6I8NQ73_ORNAN</name>
<dbReference type="GO" id="GO:0010460">
    <property type="term" value="P:positive regulation of heart rate"/>
    <property type="evidence" value="ECO:0007669"/>
    <property type="project" value="Ensembl"/>
</dbReference>
<evidence type="ECO:0000259" key="19">
    <source>
        <dbReference type="Pfam" id="PF01227"/>
    </source>
</evidence>
<dbReference type="GO" id="GO:0046654">
    <property type="term" value="P:tetrahydrofolate biosynthetic process"/>
    <property type="evidence" value="ECO:0007669"/>
    <property type="project" value="InterPro"/>
</dbReference>
<comment type="catalytic activity">
    <reaction evidence="1">
        <text>GTP + H2O = 7,8-dihydroneopterin 3'-triphosphate + formate + H(+)</text>
        <dbReference type="Rhea" id="RHEA:17473"/>
        <dbReference type="ChEBI" id="CHEBI:15377"/>
        <dbReference type="ChEBI" id="CHEBI:15378"/>
        <dbReference type="ChEBI" id="CHEBI:15740"/>
        <dbReference type="ChEBI" id="CHEBI:37565"/>
        <dbReference type="ChEBI" id="CHEBI:58462"/>
        <dbReference type="EC" id="3.5.4.16"/>
    </reaction>
</comment>
<feature type="region of interest" description="Disordered" evidence="18">
    <location>
        <begin position="1"/>
        <end position="67"/>
    </location>
</feature>
<dbReference type="Gene3D" id="1.10.286.10">
    <property type="match status" value="1"/>
</dbReference>
<dbReference type="GO" id="GO:0005525">
    <property type="term" value="F:GTP binding"/>
    <property type="evidence" value="ECO:0000318"/>
    <property type="project" value="GO_Central"/>
</dbReference>
<keyword evidence="12" id="KW-0378">Hydrolase</keyword>
<dbReference type="FunFam" id="1.10.286.10:FF:000003">
    <property type="entry name" value="GTP cyclohydrolase 1"/>
    <property type="match status" value="1"/>
</dbReference>
<dbReference type="GO" id="GO:0008270">
    <property type="term" value="F:zinc ion binding"/>
    <property type="evidence" value="ECO:0000318"/>
    <property type="project" value="GO_Central"/>
</dbReference>
<evidence type="ECO:0000256" key="9">
    <source>
        <dbReference type="ARBA" id="ARBA00022533"/>
    </source>
</evidence>
<dbReference type="Gene3D" id="3.30.1130.10">
    <property type="match status" value="1"/>
</dbReference>
<dbReference type="GO" id="GO:0014916">
    <property type="term" value="P:regulation of lung blood pressure"/>
    <property type="evidence" value="ECO:0007669"/>
    <property type="project" value="Ensembl"/>
</dbReference>
<evidence type="ECO:0000256" key="11">
    <source>
        <dbReference type="ARBA" id="ARBA00022741"/>
    </source>
</evidence>
<evidence type="ECO:0000256" key="10">
    <source>
        <dbReference type="ARBA" id="ARBA00022723"/>
    </source>
</evidence>
<organism evidence="20 21">
    <name type="scientific">Ornithorhynchus anatinus</name>
    <name type="common">Duckbill platypus</name>
    <dbReference type="NCBI Taxonomy" id="9258"/>
    <lineage>
        <taxon>Eukaryota</taxon>
        <taxon>Metazoa</taxon>
        <taxon>Chordata</taxon>
        <taxon>Craniata</taxon>
        <taxon>Vertebrata</taxon>
        <taxon>Euteleostomi</taxon>
        <taxon>Mammalia</taxon>
        <taxon>Monotremata</taxon>
        <taxon>Ornithorhynchidae</taxon>
        <taxon>Ornithorhynchus</taxon>
    </lineage>
</organism>
<keyword evidence="21" id="KW-1185">Reference proteome</keyword>
<evidence type="ECO:0000256" key="14">
    <source>
        <dbReference type="ARBA" id="ARBA00023007"/>
    </source>
</evidence>
<dbReference type="Pfam" id="PF01227">
    <property type="entry name" value="GTP_cyclohydroI"/>
    <property type="match status" value="1"/>
</dbReference>
<dbReference type="EC" id="3.5.4.16" evidence="6"/>
<dbReference type="UniPathway" id="UPA00848">
    <property type="reaction ID" value="UER00151"/>
</dbReference>
<keyword evidence="10" id="KW-0479">Metal-binding</keyword>
<dbReference type="GeneTree" id="ENSGT00390000013481"/>
<feature type="domain" description="GTP cyclohydrolase I" evidence="19">
    <location>
        <begin position="70"/>
        <end position="246"/>
    </location>
</feature>
<dbReference type="AlphaFoldDB" id="A0A6I8NQ73"/>
<dbReference type="InterPro" id="IPR043134">
    <property type="entry name" value="GTP-CH-I_N"/>
</dbReference>
<dbReference type="PANTHER" id="PTHR11109">
    <property type="entry name" value="GTP CYCLOHYDROLASE I"/>
    <property type="match status" value="1"/>
</dbReference>
<dbReference type="Proteomes" id="UP000002279">
    <property type="component" value="Chromosome 14"/>
</dbReference>
<dbReference type="GO" id="GO:0005737">
    <property type="term" value="C:cytoplasm"/>
    <property type="evidence" value="ECO:0000318"/>
    <property type="project" value="GO_Central"/>
</dbReference>
<comment type="subcellular location">
    <subcellularLocation>
        <location evidence="3">Cytoplasm</location>
    </subcellularLocation>
    <subcellularLocation>
        <location evidence="2">Nucleus</location>
    </subcellularLocation>
</comment>
<dbReference type="GO" id="GO:0042416">
    <property type="term" value="P:dopamine biosynthetic process"/>
    <property type="evidence" value="ECO:0007669"/>
    <property type="project" value="Ensembl"/>
</dbReference>
<reference evidence="20 21" key="1">
    <citation type="journal article" date="2008" name="Nature">
        <title>Genome analysis of the platypus reveals unique signatures of evolution.</title>
        <authorList>
            <person name="Warren W.C."/>
            <person name="Hillier L.W."/>
            <person name="Marshall Graves J.A."/>
            <person name="Birney E."/>
            <person name="Ponting C.P."/>
            <person name="Grutzner F."/>
            <person name="Belov K."/>
            <person name="Miller W."/>
            <person name="Clarke L."/>
            <person name="Chinwalla A.T."/>
            <person name="Yang S.P."/>
            <person name="Heger A."/>
            <person name="Locke D.P."/>
            <person name="Miethke P."/>
            <person name="Waters P.D."/>
            <person name="Veyrunes F."/>
            <person name="Fulton L."/>
            <person name="Fulton B."/>
            <person name="Graves T."/>
            <person name="Wallis J."/>
            <person name="Puente X.S."/>
            <person name="Lopez-Otin C."/>
            <person name="Ordonez G.R."/>
            <person name="Eichler E.E."/>
            <person name="Chen L."/>
            <person name="Cheng Z."/>
            <person name="Deakin J.E."/>
            <person name="Alsop A."/>
            <person name="Thompson K."/>
            <person name="Kirby P."/>
            <person name="Papenfuss A.T."/>
            <person name="Wakefield M.J."/>
            <person name="Olender T."/>
            <person name="Lancet D."/>
            <person name="Huttley G.A."/>
            <person name="Smit A.F."/>
            <person name="Pask A."/>
            <person name="Temple-Smith P."/>
            <person name="Batzer M.A."/>
            <person name="Walker J.A."/>
            <person name="Konkel M.K."/>
            <person name="Harris R.S."/>
            <person name="Whittington C.M."/>
            <person name="Wong E.S."/>
            <person name="Gemmell N.J."/>
            <person name="Buschiazzo E."/>
            <person name="Vargas Jentzsch I.M."/>
            <person name="Merkel A."/>
            <person name="Schmitz J."/>
            <person name="Zemann A."/>
            <person name="Churakov G."/>
            <person name="Kriegs J.O."/>
            <person name="Brosius J."/>
            <person name="Murchison E.P."/>
            <person name="Sachidanandam R."/>
            <person name="Smith C."/>
            <person name="Hannon G.J."/>
            <person name="Tsend-Ayush E."/>
            <person name="McMillan D."/>
            <person name="Attenborough R."/>
            <person name="Rens W."/>
            <person name="Ferguson-Smith M."/>
            <person name="Lefevre C.M."/>
            <person name="Sharp J.A."/>
            <person name="Nicholas K.R."/>
            <person name="Ray D.A."/>
            <person name="Kube M."/>
            <person name="Reinhardt R."/>
            <person name="Pringle T.H."/>
            <person name="Taylor J."/>
            <person name="Jones R.C."/>
            <person name="Nixon B."/>
            <person name="Dacheux J.L."/>
            <person name="Niwa H."/>
            <person name="Sekita Y."/>
            <person name="Huang X."/>
            <person name="Stark A."/>
            <person name="Kheradpour P."/>
            <person name="Kellis M."/>
            <person name="Flicek P."/>
            <person name="Chen Y."/>
            <person name="Webber C."/>
            <person name="Hardison R."/>
            <person name="Nelson J."/>
            <person name="Hallsworth-Pepin K."/>
            <person name="Delehaunty K."/>
            <person name="Markovic C."/>
            <person name="Minx P."/>
            <person name="Feng Y."/>
            <person name="Kremitzki C."/>
            <person name="Mitreva M."/>
            <person name="Glasscock J."/>
            <person name="Wylie T."/>
            <person name="Wohldmann P."/>
            <person name="Thiru P."/>
            <person name="Nhan M.N."/>
            <person name="Pohl C.S."/>
            <person name="Smith S.M."/>
            <person name="Hou S."/>
            <person name="Nefedov M."/>
            <person name="de Jong P.J."/>
            <person name="Renfree M.B."/>
            <person name="Mardis E.R."/>
            <person name="Wilson R.K."/>
        </authorList>
    </citation>
    <scope>NUCLEOTIDE SEQUENCE [LARGE SCALE GENOMIC DNA]</scope>
    <source>
        <strain evidence="20 21">Glennie</strain>
    </source>
</reference>
<dbReference type="GO" id="GO:0050884">
    <property type="term" value="P:neuromuscular process controlling posture"/>
    <property type="evidence" value="ECO:0007669"/>
    <property type="project" value="Ensembl"/>
</dbReference>
<evidence type="ECO:0000256" key="13">
    <source>
        <dbReference type="ARBA" id="ARBA00022833"/>
    </source>
</evidence>
<dbReference type="Ensembl" id="ENSOANT00000068445.1">
    <property type="protein sequence ID" value="ENSOANP00000043227.1"/>
    <property type="gene ID" value="ENSOANG00000011384.2"/>
</dbReference>
<dbReference type="GO" id="GO:2000121">
    <property type="term" value="P:regulation of removal of superoxide radicals"/>
    <property type="evidence" value="ECO:0007669"/>
    <property type="project" value="Ensembl"/>
</dbReference>
<dbReference type="PROSITE" id="PS00860">
    <property type="entry name" value="GTP_CYCLOHYDROL_1_2"/>
    <property type="match status" value="1"/>
</dbReference>
<evidence type="ECO:0000256" key="12">
    <source>
        <dbReference type="ARBA" id="ARBA00022801"/>
    </source>
</evidence>
<dbReference type="GO" id="GO:0034341">
    <property type="term" value="P:response to type II interferon"/>
    <property type="evidence" value="ECO:0007669"/>
    <property type="project" value="Ensembl"/>
</dbReference>
<dbReference type="Bgee" id="ENSOANG00000011384">
    <property type="expression patterns" value="Expressed in liver and 8 other cell types or tissues"/>
</dbReference>
<keyword evidence="13" id="KW-0862">Zinc</keyword>
<dbReference type="InParanoid" id="A0A6I8NQ73"/>
<dbReference type="InterPro" id="IPR020602">
    <property type="entry name" value="GTP_CycHdrlase_I_dom"/>
</dbReference>
<dbReference type="GO" id="GO:0051019">
    <property type="term" value="F:mitogen-activated protein kinase binding"/>
    <property type="evidence" value="ECO:0007669"/>
    <property type="project" value="Ensembl"/>
</dbReference>
<dbReference type="GO" id="GO:0031410">
    <property type="term" value="C:cytoplasmic vesicle"/>
    <property type="evidence" value="ECO:0007669"/>
    <property type="project" value="Ensembl"/>
</dbReference>
<proteinExistence type="inferred from homology"/>
<dbReference type="GO" id="GO:0042803">
    <property type="term" value="F:protein homodimerization activity"/>
    <property type="evidence" value="ECO:0007669"/>
    <property type="project" value="Ensembl"/>
</dbReference>
<dbReference type="GO" id="GO:0005829">
    <property type="term" value="C:cytosol"/>
    <property type="evidence" value="ECO:0007669"/>
    <property type="project" value="Ensembl"/>
</dbReference>
<dbReference type="InterPro" id="IPR001474">
    <property type="entry name" value="GTP_CycHdrlase_I"/>
</dbReference>
<evidence type="ECO:0000256" key="2">
    <source>
        <dbReference type="ARBA" id="ARBA00004123"/>
    </source>
</evidence>
<dbReference type="GO" id="GO:0034612">
    <property type="term" value="P:response to tumor necrosis factor"/>
    <property type="evidence" value="ECO:0007669"/>
    <property type="project" value="Ensembl"/>
</dbReference>
<keyword evidence="9" id="KW-0021">Allosteric enzyme</keyword>
<comment type="similarity">
    <text evidence="5">Belongs to the GTP cyclohydrolase I family.</text>
</comment>
<dbReference type="GO" id="GO:0006729">
    <property type="term" value="P:tetrahydrobiopterin biosynthetic process"/>
    <property type="evidence" value="ECO:0000318"/>
    <property type="project" value="GO_Central"/>
</dbReference>
<evidence type="ECO:0000256" key="4">
    <source>
        <dbReference type="ARBA" id="ARBA00005080"/>
    </source>
</evidence>
<dbReference type="GO" id="GO:0032991">
    <property type="term" value="C:protein-containing complex"/>
    <property type="evidence" value="ECO:0007669"/>
    <property type="project" value="Ensembl"/>
</dbReference>
<dbReference type="InterPro" id="IPR043133">
    <property type="entry name" value="GTP-CH-I_C/QueF"/>
</dbReference>
<evidence type="ECO:0000256" key="17">
    <source>
        <dbReference type="ARBA" id="ARBA00030854"/>
    </source>
</evidence>
<dbReference type="FunCoup" id="A0A6I8NQ73">
    <property type="interactions" value="740"/>
</dbReference>
<feature type="compositionally biased region" description="Pro residues" evidence="18">
    <location>
        <begin position="24"/>
        <end position="34"/>
    </location>
</feature>
<evidence type="ECO:0000256" key="18">
    <source>
        <dbReference type="SAM" id="MobiDB-lite"/>
    </source>
</evidence>
<dbReference type="GO" id="GO:0032496">
    <property type="term" value="P:response to lipopolysaccharide"/>
    <property type="evidence" value="ECO:0007669"/>
    <property type="project" value="Ensembl"/>
</dbReference>
<evidence type="ECO:0000256" key="1">
    <source>
        <dbReference type="ARBA" id="ARBA00001052"/>
    </source>
</evidence>
<dbReference type="InterPro" id="IPR018234">
    <property type="entry name" value="GTP_CycHdrlase_I_CS"/>
</dbReference>
<protein>
    <recommendedName>
        <fullName evidence="7">GTP cyclohydrolase 1</fullName>
        <ecNumber evidence="6">3.5.4.16</ecNumber>
    </recommendedName>
    <alternativeName>
        <fullName evidence="17">GTP cyclohydrolase I</fullName>
    </alternativeName>
</protein>
<evidence type="ECO:0000256" key="8">
    <source>
        <dbReference type="ARBA" id="ARBA00022490"/>
    </source>
</evidence>
<dbReference type="NCBIfam" id="NF006825">
    <property type="entry name" value="PRK09347.1-2"/>
    <property type="match status" value="1"/>
</dbReference>
<evidence type="ECO:0000256" key="3">
    <source>
        <dbReference type="ARBA" id="ARBA00004496"/>
    </source>
</evidence>
<keyword evidence="14" id="KW-0783">Tetrahydrobiopterin biosynthesis</keyword>
<evidence type="ECO:0000313" key="21">
    <source>
        <dbReference type="Proteomes" id="UP000002279"/>
    </source>
</evidence>
<dbReference type="FunFam" id="3.30.1130.10:FF:000012">
    <property type="entry name" value="GTP cyclohydrolase 1"/>
    <property type="match status" value="1"/>
</dbReference>
<evidence type="ECO:0000256" key="5">
    <source>
        <dbReference type="ARBA" id="ARBA00008085"/>
    </source>
</evidence>
<dbReference type="GO" id="GO:0031965">
    <property type="term" value="C:nuclear membrane"/>
    <property type="evidence" value="ECO:0007669"/>
    <property type="project" value="Ensembl"/>
</dbReference>
<gene>
    <name evidence="20" type="primary">GCH1</name>
</gene>
<dbReference type="GO" id="GO:0005654">
    <property type="term" value="C:nucleoplasm"/>
    <property type="evidence" value="ECO:0007669"/>
    <property type="project" value="Ensembl"/>
</dbReference>
<comment type="pathway">
    <text evidence="4">Cofactor biosynthesis; 7,8-dihydroneopterin triphosphate biosynthesis; 7,8-dihydroneopterin triphosphate from GTP: step 1/1.</text>
</comment>